<feature type="compositionally biased region" description="Low complexity" evidence="1">
    <location>
        <begin position="410"/>
        <end position="420"/>
    </location>
</feature>
<feature type="compositionally biased region" description="Low complexity" evidence="1">
    <location>
        <begin position="21"/>
        <end position="31"/>
    </location>
</feature>
<reference evidence="2" key="1">
    <citation type="submission" date="2020-07" db="EMBL/GenBank/DDBJ databases">
        <title>The High-quality genome of the commercially important snow crab, Chionoecetes opilio.</title>
        <authorList>
            <person name="Jeong J.-H."/>
            <person name="Ryu S."/>
        </authorList>
    </citation>
    <scope>NUCLEOTIDE SEQUENCE</scope>
    <source>
        <strain evidence="2">MADBK_172401_WGS</strain>
        <tissue evidence="2">Digestive gland</tissue>
    </source>
</reference>
<evidence type="ECO:0000256" key="1">
    <source>
        <dbReference type="SAM" id="MobiDB-lite"/>
    </source>
</evidence>
<dbReference type="EMBL" id="JACEEZ010015032">
    <property type="protein sequence ID" value="KAG0719112.1"/>
    <property type="molecule type" value="Genomic_DNA"/>
</dbReference>
<feature type="compositionally biased region" description="Basic and acidic residues" evidence="1">
    <location>
        <begin position="219"/>
        <end position="228"/>
    </location>
</feature>
<gene>
    <name evidence="2" type="ORF">GWK47_051172</name>
</gene>
<proteinExistence type="predicted"/>
<dbReference type="Pfam" id="PF01391">
    <property type="entry name" value="Collagen"/>
    <property type="match status" value="1"/>
</dbReference>
<evidence type="ECO:0000313" key="2">
    <source>
        <dbReference type="EMBL" id="KAG0719112.1"/>
    </source>
</evidence>
<feature type="compositionally biased region" description="Low complexity" evidence="1">
    <location>
        <begin position="479"/>
        <end position="491"/>
    </location>
</feature>
<comment type="caution">
    <text evidence="2">The sequence shown here is derived from an EMBL/GenBank/DDBJ whole genome shotgun (WGS) entry which is preliminary data.</text>
</comment>
<feature type="region of interest" description="Disordered" evidence="1">
    <location>
        <begin position="1"/>
        <end position="134"/>
    </location>
</feature>
<feature type="region of interest" description="Disordered" evidence="1">
    <location>
        <begin position="150"/>
        <end position="190"/>
    </location>
</feature>
<name>A0A8J4Y2F2_CHIOP</name>
<feature type="compositionally biased region" description="Low complexity" evidence="1">
    <location>
        <begin position="235"/>
        <end position="254"/>
    </location>
</feature>
<dbReference type="InterPro" id="IPR050149">
    <property type="entry name" value="Collagen_superfamily"/>
</dbReference>
<feature type="compositionally biased region" description="Polar residues" evidence="1">
    <location>
        <begin position="586"/>
        <end position="596"/>
    </location>
</feature>
<feature type="compositionally biased region" description="Polar residues" evidence="1">
    <location>
        <begin position="152"/>
        <end position="168"/>
    </location>
</feature>
<feature type="compositionally biased region" description="Basic and acidic residues" evidence="1">
    <location>
        <begin position="63"/>
        <end position="90"/>
    </location>
</feature>
<feature type="compositionally biased region" description="Polar residues" evidence="1">
    <location>
        <begin position="101"/>
        <end position="111"/>
    </location>
</feature>
<feature type="compositionally biased region" description="Polar residues" evidence="1">
    <location>
        <begin position="465"/>
        <end position="478"/>
    </location>
</feature>
<protein>
    <submittedName>
        <fullName evidence="2">Accumulation-associated protein</fullName>
    </submittedName>
</protein>
<dbReference type="PANTHER" id="PTHR24023">
    <property type="entry name" value="COLLAGEN ALPHA"/>
    <property type="match status" value="1"/>
</dbReference>
<feature type="region of interest" description="Disordered" evidence="1">
    <location>
        <begin position="202"/>
        <end position="692"/>
    </location>
</feature>
<dbReference type="GO" id="GO:0030198">
    <property type="term" value="P:extracellular matrix organization"/>
    <property type="evidence" value="ECO:0007669"/>
    <property type="project" value="TreeGrafter"/>
</dbReference>
<sequence length="718" mass="76539">MLDDLKTTVGSDGEMTDGRSDNSLVSSFRSSSRNEARNGSRAGSRSSSAPAPTVDDGGQVRHTRQEYRTPDNKTHVVTEKYEYDTGDTSKSKHYQKKVMKSTYSNFNSMSAGSLDDPPAPAPQISPPAPPDTKVISASQKVANKLVDALSSIGPTTHPRTSSLTNGRLTSTNTSTNYENEDFDDPNKSGEVRRIVWRNRFEKTYEAQDSSHPPTMSIEEEARRRDTLQRQHHHTSTSTTSTLSSPPQVSPGSQSWKEPIPMPTPPQLSPREPGVAYIYTYGGTDTTGKSGVQPLPPLNYVNVPNAQSVPPSEGAPSPTPSSQTTQPIIYHYSYHYTIQPGQPLPDGAPPPPSMAPGSPPPALQVAPSTHSNQYSHSTHRTHTDTSTHTGQPGHPSYVPAPVKPTQVSPIGHPGHPSHPGQPGHPGHPGHPSHPGQPGHPGHPGHPSHPGQPGHPGHPGQPGQPGTPSSTTNYNIHSYSNRTVNRTDTTNVDHSGPHGPGGPGGPYGPGGPGGPPYGPGKLPLDDPGYPRKPREPGSPDGPNNLDDPGQPGQPGHPGSYSISMHKTTTRTTHSGGYPGTPDGDVPPLTSTPYSSRGRSVSPEPRTPVSPHHVTYVTNVSRTSHSDSLERVRRPQNDTLPFPSTSPIKSSDNGKIPRRVDDLMTSFSDSEPRAAPQHRVKAQHSTLTKHDVNSPSLDRRPVVVAVAAATASLEYLEYKGA</sequence>
<evidence type="ECO:0000313" key="3">
    <source>
        <dbReference type="Proteomes" id="UP000770661"/>
    </source>
</evidence>
<dbReference type="InterPro" id="IPR008160">
    <property type="entry name" value="Collagen"/>
</dbReference>
<feature type="compositionally biased region" description="Basic and acidic residues" evidence="1">
    <location>
        <begin position="526"/>
        <end position="535"/>
    </location>
</feature>
<feature type="compositionally biased region" description="Polar residues" evidence="1">
    <location>
        <begin position="634"/>
        <end position="650"/>
    </location>
</feature>
<dbReference type="GO" id="GO:0005615">
    <property type="term" value="C:extracellular space"/>
    <property type="evidence" value="ECO:0007669"/>
    <property type="project" value="TreeGrafter"/>
</dbReference>
<feature type="compositionally biased region" description="Pro residues" evidence="1">
    <location>
        <begin position="341"/>
        <end position="361"/>
    </location>
</feature>
<dbReference type="GO" id="GO:0031012">
    <property type="term" value="C:extracellular matrix"/>
    <property type="evidence" value="ECO:0007669"/>
    <property type="project" value="TreeGrafter"/>
</dbReference>
<feature type="compositionally biased region" description="Basic and acidic residues" evidence="1">
    <location>
        <begin position="621"/>
        <end position="633"/>
    </location>
</feature>
<feature type="compositionally biased region" description="Low complexity" evidence="1">
    <location>
        <begin position="276"/>
        <end position="287"/>
    </location>
</feature>
<feature type="compositionally biased region" description="Gly residues" evidence="1">
    <location>
        <begin position="496"/>
        <end position="509"/>
    </location>
</feature>
<keyword evidence="3" id="KW-1185">Reference proteome</keyword>
<dbReference type="GO" id="GO:0030020">
    <property type="term" value="F:extracellular matrix structural constituent conferring tensile strength"/>
    <property type="evidence" value="ECO:0007669"/>
    <property type="project" value="TreeGrafter"/>
</dbReference>
<feature type="compositionally biased region" description="Polar residues" evidence="1">
    <location>
        <begin position="558"/>
        <end position="572"/>
    </location>
</feature>
<dbReference type="AlphaFoldDB" id="A0A8J4Y2F2"/>
<dbReference type="OrthoDB" id="6372047at2759"/>
<feature type="compositionally biased region" description="Pro residues" evidence="1">
    <location>
        <begin position="117"/>
        <end position="130"/>
    </location>
</feature>
<dbReference type="Proteomes" id="UP000770661">
    <property type="component" value="Unassembled WGS sequence"/>
</dbReference>
<accession>A0A8J4Y2F2</accession>
<organism evidence="2 3">
    <name type="scientific">Chionoecetes opilio</name>
    <name type="common">Atlantic snow crab</name>
    <name type="synonym">Cancer opilio</name>
    <dbReference type="NCBI Taxonomy" id="41210"/>
    <lineage>
        <taxon>Eukaryota</taxon>
        <taxon>Metazoa</taxon>
        <taxon>Ecdysozoa</taxon>
        <taxon>Arthropoda</taxon>
        <taxon>Crustacea</taxon>
        <taxon>Multicrustacea</taxon>
        <taxon>Malacostraca</taxon>
        <taxon>Eumalacostraca</taxon>
        <taxon>Eucarida</taxon>
        <taxon>Decapoda</taxon>
        <taxon>Pleocyemata</taxon>
        <taxon>Brachyura</taxon>
        <taxon>Eubrachyura</taxon>
        <taxon>Majoidea</taxon>
        <taxon>Majidae</taxon>
        <taxon>Chionoecetes</taxon>
    </lineage>
</organism>
<dbReference type="PANTHER" id="PTHR24023:SF1112">
    <property type="entry name" value="COL_CUTICLE_N DOMAIN-CONTAINING PROTEIN-RELATED"/>
    <property type="match status" value="1"/>
</dbReference>
<feature type="compositionally biased region" description="Low complexity" evidence="1">
    <location>
        <begin position="39"/>
        <end position="52"/>
    </location>
</feature>